<evidence type="ECO:0000256" key="6">
    <source>
        <dbReference type="ARBA" id="ARBA00023316"/>
    </source>
</evidence>
<evidence type="ECO:0000256" key="8">
    <source>
        <dbReference type="SAM" id="SignalP"/>
    </source>
</evidence>
<feature type="signal peptide" evidence="8">
    <location>
        <begin position="1"/>
        <end position="25"/>
    </location>
</feature>
<evidence type="ECO:0000256" key="5">
    <source>
        <dbReference type="ARBA" id="ARBA00022984"/>
    </source>
</evidence>
<feature type="chain" id="PRO_5046798063" evidence="8">
    <location>
        <begin position="26"/>
        <end position="409"/>
    </location>
</feature>
<sequence length="409" mass="44385">MSISFLKSITFASAAALVAPGAAVAADQAAVPVAATQALALPTAGSVAAIYNQYKMKPIWFRNGAPTVAATQLVQILRRSPLDGLGSGPQLADQIEAAMRSTNGNPAAVDAAEQLMSSAWVLYVQTIKRPTPGMIYQYEVLKPQGGRTDQILLGAAAAPSLEAYISSVAAVNPIYSGIRDAEWARMQAAGTMTPDPKILANLERARSIPSRGRFVLVDVASQRLFMYENGAPVDSMKVIVGDTKLPTPMIASVMYYITYNPYWNAPDHLVKGPIAAKTLAGGKKYFDSMGYQVMADWSANSATVPFESVNWKDVAAGKTHVRVRQDPGPKNFMAQLKYPFANPQDIYLHDTPEKGPFSLANRARSNGCVRLEDAQRFGRWLLGREPSPRERRPRFRFSCHAAFQSTSPT</sequence>
<accession>A0ABX6T973</accession>
<comment type="similarity">
    <text evidence="2">Belongs to the YkuD family.</text>
</comment>
<dbReference type="Gene3D" id="2.40.440.10">
    <property type="entry name" value="L,D-transpeptidase catalytic domain-like"/>
    <property type="match status" value="1"/>
</dbReference>
<reference evidence="10 11" key="1">
    <citation type="submission" date="2020-08" db="EMBL/GenBank/DDBJ databases">
        <title>Genome sequence of Sphingomonas sediminicola KACC 15039T.</title>
        <authorList>
            <person name="Hyun D.-W."/>
            <person name="Bae J.-W."/>
        </authorList>
    </citation>
    <scope>NUCLEOTIDE SEQUENCE [LARGE SCALE GENOMIC DNA]</scope>
    <source>
        <strain evidence="10 11">KACC 15039</strain>
    </source>
</reference>
<dbReference type="Pfam" id="PF03734">
    <property type="entry name" value="YkuD"/>
    <property type="match status" value="1"/>
</dbReference>
<dbReference type="InterPro" id="IPR038063">
    <property type="entry name" value="Transpep_catalytic_dom"/>
</dbReference>
<keyword evidence="3" id="KW-0808">Transferase</keyword>
<evidence type="ECO:0000256" key="7">
    <source>
        <dbReference type="PROSITE-ProRule" id="PRU01373"/>
    </source>
</evidence>
<dbReference type="InterPro" id="IPR045380">
    <property type="entry name" value="LD_TPept_scaffold_dom"/>
</dbReference>
<name>A0ABX6T973_9SPHN</name>
<proteinExistence type="inferred from homology"/>
<feature type="domain" description="L,D-TPase catalytic" evidence="9">
    <location>
        <begin position="213"/>
        <end position="392"/>
    </location>
</feature>
<dbReference type="SUPFAM" id="SSF141523">
    <property type="entry name" value="L,D-transpeptidase catalytic domain-like"/>
    <property type="match status" value="1"/>
</dbReference>
<organism evidence="10 11">
    <name type="scientific">Sphingomonas sediminicola</name>
    <dbReference type="NCBI Taxonomy" id="386874"/>
    <lineage>
        <taxon>Bacteria</taxon>
        <taxon>Pseudomonadati</taxon>
        <taxon>Pseudomonadota</taxon>
        <taxon>Alphaproteobacteria</taxon>
        <taxon>Sphingomonadales</taxon>
        <taxon>Sphingomonadaceae</taxon>
        <taxon>Sphingomonas</taxon>
    </lineage>
</organism>
<dbReference type="PANTHER" id="PTHR41533:SF2">
    <property type="entry name" value="BLR7131 PROTEIN"/>
    <property type="match status" value="1"/>
</dbReference>
<feature type="active site" description="Proton donor/acceptor" evidence="7">
    <location>
        <position position="349"/>
    </location>
</feature>
<protein>
    <submittedName>
        <fullName evidence="10">L,D-transpeptidase family protein</fullName>
    </submittedName>
</protein>
<dbReference type="RefSeq" id="WP_187709365.1">
    <property type="nucleotide sequence ID" value="NZ_CP060782.1"/>
</dbReference>
<dbReference type="InterPro" id="IPR052905">
    <property type="entry name" value="LD-transpeptidase_YkuD-like"/>
</dbReference>
<evidence type="ECO:0000259" key="9">
    <source>
        <dbReference type="PROSITE" id="PS52029"/>
    </source>
</evidence>
<dbReference type="PANTHER" id="PTHR41533">
    <property type="entry name" value="L,D-TRANSPEPTIDASE HI_1667-RELATED"/>
    <property type="match status" value="1"/>
</dbReference>
<dbReference type="Proteomes" id="UP000516105">
    <property type="component" value="Chromosome"/>
</dbReference>
<feature type="active site" description="Nucleophile" evidence="7">
    <location>
        <position position="368"/>
    </location>
</feature>
<dbReference type="InterPro" id="IPR005490">
    <property type="entry name" value="LD_TPept_cat_dom"/>
</dbReference>
<keyword evidence="8" id="KW-0732">Signal</keyword>
<keyword evidence="6 7" id="KW-0961">Cell wall biogenesis/degradation</keyword>
<dbReference type="PROSITE" id="PS52029">
    <property type="entry name" value="LD_TPASE"/>
    <property type="match status" value="1"/>
</dbReference>
<evidence type="ECO:0000256" key="3">
    <source>
        <dbReference type="ARBA" id="ARBA00022679"/>
    </source>
</evidence>
<keyword evidence="5 7" id="KW-0573">Peptidoglycan synthesis</keyword>
<comment type="pathway">
    <text evidence="1 7">Cell wall biogenesis; peptidoglycan biosynthesis.</text>
</comment>
<dbReference type="Pfam" id="PF20142">
    <property type="entry name" value="Scaffold"/>
    <property type="match status" value="1"/>
</dbReference>
<dbReference type="CDD" id="cd16913">
    <property type="entry name" value="YkuD_like"/>
    <property type="match status" value="1"/>
</dbReference>
<gene>
    <name evidence="10" type="ORF">H9L14_04305</name>
</gene>
<evidence type="ECO:0000256" key="2">
    <source>
        <dbReference type="ARBA" id="ARBA00005992"/>
    </source>
</evidence>
<keyword evidence="4 7" id="KW-0133">Cell shape</keyword>
<evidence type="ECO:0000313" key="10">
    <source>
        <dbReference type="EMBL" id="QNP46412.1"/>
    </source>
</evidence>
<keyword evidence="11" id="KW-1185">Reference proteome</keyword>
<evidence type="ECO:0000313" key="11">
    <source>
        <dbReference type="Proteomes" id="UP000516105"/>
    </source>
</evidence>
<evidence type="ECO:0000256" key="1">
    <source>
        <dbReference type="ARBA" id="ARBA00004752"/>
    </source>
</evidence>
<evidence type="ECO:0000256" key="4">
    <source>
        <dbReference type="ARBA" id="ARBA00022960"/>
    </source>
</evidence>
<dbReference type="EMBL" id="CP060782">
    <property type="protein sequence ID" value="QNP46412.1"/>
    <property type="molecule type" value="Genomic_DNA"/>
</dbReference>